<protein>
    <recommendedName>
        <fullName evidence="4">Terpene cyclase/mutase family member</fullName>
        <ecNumber evidence="4">5.4.99.-</ecNumber>
    </recommendedName>
</protein>
<organism evidence="7">
    <name type="scientific">Glycine max</name>
    <name type="common">Soybean</name>
    <name type="synonym">Glycine hispida</name>
    <dbReference type="NCBI Taxonomy" id="3847"/>
    <lineage>
        <taxon>Eukaryota</taxon>
        <taxon>Viridiplantae</taxon>
        <taxon>Streptophyta</taxon>
        <taxon>Embryophyta</taxon>
        <taxon>Tracheophyta</taxon>
        <taxon>Spermatophyta</taxon>
        <taxon>Magnoliopsida</taxon>
        <taxon>eudicotyledons</taxon>
        <taxon>Gunneridae</taxon>
        <taxon>Pentapetalae</taxon>
        <taxon>rosids</taxon>
        <taxon>fabids</taxon>
        <taxon>Fabales</taxon>
        <taxon>Fabaceae</taxon>
        <taxon>Papilionoideae</taxon>
        <taxon>50 kb inversion clade</taxon>
        <taxon>NPAAA clade</taxon>
        <taxon>indigoferoid/millettioid clade</taxon>
        <taxon>Phaseoleae</taxon>
        <taxon>Glycine</taxon>
        <taxon>Glycine subgen. Soja</taxon>
    </lineage>
</organism>
<dbReference type="PROSITE" id="PS01074">
    <property type="entry name" value="TERPENE_SYNTHASES"/>
    <property type="match status" value="1"/>
</dbReference>
<dbReference type="InterPro" id="IPR032696">
    <property type="entry name" value="SQ_cyclase_C"/>
</dbReference>
<evidence type="ECO:0000259" key="6">
    <source>
        <dbReference type="Pfam" id="PF13249"/>
    </source>
</evidence>
<dbReference type="GO" id="GO:0019745">
    <property type="term" value="P:pentacyclic triterpenoid biosynthetic process"/>
    <property type="evidence" value="ECO:0007669"/>
    <property type="project" value="UniProtKB-ARBA"/>
</dbReference>
<accession>A0A0R0EDA7</accession>
<name>A0A0R0EDA7_SOYBN</name>
<dbReference type="EMBL" id="CM000853">
    <property type="protein sequence ID" value="KRG92127.1"/>
    <property type="molecule type" value="Genomic_DNA"/>
</dbReference>
<dbReference type="FunFam" id="1.50.10.20:FF:000044">
    <property type="entry name" value="Lupeol synthase"/>
    <property type="match status" value="1"/>
</dbReference>
<evidence type="ECO:0000313" key="7">
    <source>
        <dbReference type="EMBL" id="KRG92127.1"/>
    </source>
</evidence>
<evidence type="ECO:0000256" key="2">
    <source>
        <dbReference type="ARBA" id="ARBA00022737"/>
    </source>
</evidence>
<dbReference type="SMR" id="A0A0R0EDA7"/>
<gene>
    <name evidence="8" type="primary">LOC100810400</name>
    <name evidence="7" type="ORF">GLYMA_20G192700</name>
</gene>
<feature type="domain" description="Squalene cyclase C-terminal" evidence="5">
    <location>
        <begin position="425"/>
        <end position="760"/>
    </location>
</feature>
<dbReference type="Pfam" id="PF13249">
    <property type="entry name" value="SQHop_cyclase_N"/>
    <property type="match status" value="1"/>
</dbReference>
<dbReference type="InterPro" id="IPR032697">
    <property type="entry name" value="SQ_cyclase_N"/>
</dbReference>
<dbReference type="GO" id="GO:0042299">
    <property type="term" value="F:lupeol synthase activity"/>
    <property type="evidence" value="ECO:0007669"/>
    <property type="project" value="UniProtKB-ARBA"/>
</dbReference>
<keyword evidence="3 4" id="KW-0413">Isomerase</keyword>
<dbReference type="NCBIfam" id="TIGR01787">
    <property type="entry name" value="squalene_cyclas"/>
    <property type="match status" value="1"/>
</dbReference>
<feature type="domain" description="Squalene cyclase N-terminal" evidence="6">
    <location>
        <begin position="112"/>
        <end position="369"/>
    </location>
</feature>
<keyword evidence="2" id="KW-0677">Repeat</keyword>
<evidence type="ECO:0000256" key="1">
    <source>
        <dbReference type="ARBA" id="ARBA00009755"/>
    </source>
</evidence>
<evidence type="ECO:0000259" key="5">
    <source>
        <dbReference type="Pfam" id="PF13243"/>
    </source>
</evidence>
<reference evidence="7 8" key="1">
    <citation type="journal article" date="2010" name="Nature">
        <title>Genome sequence of the palaeopolyploid soybean.</title>
        <authorList>
            <person name="Schmutz J."/>
            <person name="Cannon S.B."/>
            <person name="Schlueter J."/>
            <person name="Ma J."/>
            <person name="Mitros T."/>
            <person name="Nelson W."/>
            <person name="Hyten D.L."/>
            <person name="Song Q."/>
            <person name="Thelen J.J."/>
            <person name="Cheng J."/>
            <person name="Xu D."/>
            <person name="Hellsten U."/>
            <person name="May G.D."/>
            <person name="Yu Y."/>
            <person name="Sakurai T."/>
            <person name="Umezawa T."/>
            <person name="Bhattacharyya M.K."/>
            <person name="Sandhu D."/>
            <person name="Valliyodan B."/>
            <person name="Lindquist E."/>
            <person name="Peto M."/>
            <person name="Grant D."/>
            <person name="Shu S."/>
            <person name="Goodstein D."/>
            <person name="Barry K."/>
            <person name="Futrell-Griggs M."/>
            <person name="Abernathy B."/>
            <person name="Du J."/>
            <person name="Tian Z."/>
            <person name="Zhu L."/>
            <person name="Gill N."/>
            <person name="Joshi T."/>
            <person name="Libault M."/>
            <person name="Sethuraman A."/>
            <person name="Zhang X.-C."/>
            <person name="Shinozaki K."/>
            <person name="Nguyen H.T."/>
            <person name="Wing R.A."/>
            <person name="Cregan P."/>
            <person name="Specht J."/>
            <person name="Grimwood J."/>
            <person name="Rokhsar D."/>
            <person name="Stacey G."/>
            <person name="Shoemaker R.C."/>
            <person name="Jackson S.A."/>
        </authorList>
    </citation>
    <scope>NUCLEOTIDE SEQUENCE [LARGE SCALE GENOMIC DNA]</scope>
    <source>
        <strain evidence="8">cv. Williams 82</strain>
        <tissue evidence="7">Callus</tissue>
    </source>
</reference>
<reference evidence="8" key="2">
    <citation type="submission" date="2018-02" db="UniProtKB">
        <authorList>
            <consortium name="EnsemblPlants"/>
        </authorList>
    </citation>
    <scope>IDENTIFICATION</scope>
    <source>
        <strain evidence="8">Williams 82</strain>
    </source>
</reference>
<dbReference type="SFLD" id="SFLDG01016">
    <property type="entry name" value="Prenyltransferase_Like_2"/>
    <property type="match status" value="1"/>
</dbReference>
<dbReference type="InterPro" id="IPR018333">
    <property type="entry name" value="Squalene_cyclase"/>
</dbReference>
<dbReference type="InterPro" id="IPR002365">
    <property type="entry name" value="Terpene_synthase_CS"/>
</dbReference>
<evidence type="ECO:0000313" key="8">
    <source>
        <dbReference type="EnsemblPlants" id="KRG92127"/>
    </source>
</evidence>
<dbReference type="PANTHER" id="PTHR11764:SF19">
    <property type="entry name" value="TERPENE CYCLASE_MUTASE FAMILY MEMBER"/>
    <property type="match status" value="1"/>
</dbReference>
<dbReference type="Gene3D" id="1.50.10.20">
    <property type="match status" value="2"/>
</dbReference>
<proteinExistence type="inferred from homology"/>
<dbReference type="EnsemblPlants" id="KRG92127">
    <property type="protein sequence ID" value="KRG92127"/>
    <property type="gene ID" value="GLYMA_20G192700"/>
</dbReference>
<dbReference type="EC" id="5.4.99.-" evidence="4"/>
<dbReference type="Gramene" id="KRG92127">
    <property type="protein sequence ID" value="KRG92127"/>
    <property type="gene ID" value="GLYMA_20G192700"/>
</dbReference>
<dbReference type="FunFam" id="1.50.10.20:FF:000011">
    <property type="entry name" value="Terpene cyclase/mutase family member"/>
    <property type="match status" value="1"/>
</dbReference>
<dbReference type="STRING" id="3847.A0A0R0EDA7"/>
<dbReference type="SUPFAM" id="SSF48239">
    <property type="entry name" value="Terpenoid cyclases/Protein prenyltransferases"/>
    <property type="match status" value="2"/>
</dbReference>
<dbReference type="PANTHER" id="PTHR11764">
    <property type="entry name" value="TERPENE CYCLASE/MUTASE FAMILY MEMBER"/>
    <property type="match status" value="1"/>
</dbReference>
<sequence>MECYKVIGQRNMWKLKIAEGGKGLISVNDFIGRQHWIFDPNAGTPQERAEVERLRHQFTKNRFSIKQSADLLMRMQLTKENQCGPIPPAVKVRDTENITMEDMITTIRRGISFYSSIQAHDGHWPAESAGPLFFLQPLVMALYITGSLDVVLGPEHKKEIVRYLYNHQNEDGGWGFHIEGHSSMFGSALSYIALRILGEGSQDGEERAMDRARKWILDHGGLVAIPSWGKFWVTVLGVYEWSGCNPLPPEFWLLPKCSPIHPGKMLCYCRLVYMPMSYLYGKKFVGPITSLIRSLREEVYNEPYDQINWNKARNIVAKEDLYYPHPMIQDMLWGFLHHVGERVMNCWPFSMLRQKALEIAINHVRYEDENSRYLCIGSVEKVLCLIARWVEDPNSEAYKLHLARIPDYFWLAEDGLKIQSFGCQMWDAAFAIQAILACNVSEEYGPTLRKAHSFVKASQVRENPSGDFKAMYRHISKGSWTFSMHDHGWQVSDCTAEGLKAALLLSEMATDLVGEEMEAERLYDAVNVILSLQSSNGGFPAWEPQRAYRWLEKFNPTEFFEDTLIEMEYVECTGSAMQGLALFRKLYPKHRRKEIDHCISNAIHYIENTQNPDGSWYGCWGICYTYGTWFAVVGLTACGKNYHNSPSLRKACKFLLSKQLPNGGWGESYLSSQNKVYTNLEGNRANLVQTSWALLSLIDAGQAEIDPTPIHRGIKLLINSQMEDGDFPQQEITGVFMRNCTLNYSSYRNIFPIWALGEYRCRVLCG</sequence>
<evidence type="ECO:0000256" key="3">
    <source>
        <dbReference type="ARBA" id="ARBA00023235"/>
    </source>
</evidence>
<evidence type="ECO:0000313" key="9">
    <source>
        <dbReference type="Proteomes" id="UP000008827"/>
    </source>
</evidence>
<dbReference type="Proteomes" id="UP000008827">
    <property type="component" value="Chromosome 20"/>
</dbReference>
<comment type="similarity">
    <text evidence="1 4">Belongs to the terpene cyclase/mutase family.</text>
</comment>
<dbReference type="Pfam" id="PF13243">
    <property type="entry name" value="SQHop_cyclase_C"/>
    <property type="match status" value="1"/>
</dbReference>
<dbReference type="AlphaFoldDB" id="A0A0R0EDA7"/>
<dbReference type="CDD" id="cd02892">
    <property type="entry name" value="SQCY_1"/>
    <property type="match status" value="1"/>
</dbReference>
<dbReference type="OrthoDB" id="21502at2759"/>
<dbReference type="GO" id="GO:0005811">
    <property type="term" value="C:lipid droplet"/>
    <property type="evidence" value="ECO:0007669"/>
    <property type="project" value="InterPro"/>
</dbReference>
<reference evidence="7" key="3">
    <citation type="submission" date="2018-07" db="EMBL/GenBank/DDBJ databases">
        <title>WGS assembly of Glycine max.</title>
        <authorList>
            <person name="Schmutz J."/>
            <person name="Cannon S."/>
            <person name="Schlueter J."/>
            <person name="Ma J."/>
            <person name="Mitros T."/>
            <person name="Nelson W."/>
            <person name="Hyten D."/>
            <person name="Song Q."/>
            <person name="Thelen J."/>
            <person name="Cheng J."/>
            <person name="Xu D."/>
            <person name="Hellsten U."/>
            <person name="May G."/>
            <person name="Yu Y."/>
            <person name="Sakurai T."/>
            <person name="Umezawa T."/>
            <person name="Bhattacharyya M."/>
            <person name="Sandhu D."/>
            <person name="Valliyodan B."/>
            <person name="Lindquist E."/>
            <person name="Peto M."/>
            <person name="Grant D."/>
            <person name="Shu S."/>
            <person name="Goodstein D."/>
            <person name="Barry K."/>
            <person name="Futrell-Griggs M."/>
            <person name="Abernathy B."/>
            <person name="Du J."/>
            <person name="Tian Z."/>
            <person name="Zhu L."/>
            <person name="Gill N."/>
            <person name="Joshi T."/>
            <person name="Libault M."/>
            <person name="Sethuraman A."/>
            <person name="Zhang X."/>
            <person name="Shinozaki K."/>
            <person name="Nguyen H."/>
            <person name="Wing R."/>
            <person name="Cregan P."/>
            <person name="Specht J."/>
            <person name="Grimwood J."/>
            <person name="Rokhsar D."/>
            <person name="Stacey G."/>
            <person name="Shoemaker R."/>
            <person name="Jackson S."/>
        </authorList>
    </citation>
    <scope>NUCLEOTIDE SEQUENCE</scope>
    <source>
        <tissue evidence="7">Callus</tissue>
    </source>
</reference>
<dbReference type="InterPro" id="IPR008930">
    <property type="entry name" value="Terpenoid_cyclase/PrenylTrfase"/>
</dbReference>
<keyword evidence="9" id="KW-1185">Reference proteome</keyword>
<dbReference type="ExpressionAtlas" id="A0A0R0EDA7">
    <property type="expression patterns" value="baseline and differential"/>
</dbReference>
<evidence type="ECO:0000256" key="4">
    <source>
        <dbReference type="RuleBase" id="RU362003"/>
    </source>
</evidence>